<name>A0A7W5V5U3_9ACTN</name>
<dbReference type="Proteomes" id="UP000579945">
    <property type="component" value="Unassembled WGS sequence"/>
</dbReference>
<comment type="caution">
    <text evidence="2">The sequence shown here is derived from an EMBL/GenBank/DDBJ whole genome shotgun (WGS) entry which is preliminary data.</text>
</comment>
<keyword evidence="3" id="KW-1185">Reference proteome</keyword>
<protein>
    <submittedName>
        <fullName evidence="2">Uncharacterized protein</fullName>
    </submittedName>
</protein>
<organism evidence="2 3">
    <name type="scientific">Nonomuraea dietziae</name>
    <dbReference type="NCBI Taxonomy" id="65515"/>
    <lineage>
        <taxon>Bacteria</taxon>
        <taxon>Bacillati</taxon>
        <taxon>Actinomycetota</taxon>
        <taxon>Actinomycetes</taxon>
        <taxon>Streptosporangiales</taxon>
        <taxon>Streptosporangiaceae</taxon>
        <taxon>Nonomuraea</taxon>
    </lineage>
</organism>
<evidence type="ECO:0000313" key="3">
    <source>
        <dbReference type="Proteomes" id="UP000579945"/>
    </source>
</evidence>
<dbReference type="AlphaFoldDB" id="A0A7W5V5U3"/>
<feature type="region of interest" description="Disordered" evidence="1">
    <location>
        <begin position="1"/>
        <end position="37"/>
    </location>
</feature>
<dbReference type="EMBL" id="JACIBV010000001">
    <property type="protein sequence ID" value="MBB3725400.1"/>
    <property type="molecule type" value="Genomic_DNA"/>
</dbReference>
<evidence type="ECO:0000256" key="1">
    <source>
        <dbReference type="SAM" id="MobiDB-lite"/>
    </source>
</evidence>
<gene>
    <name evidence="2" type="ORF">FHR33_001260</name>
</gene>
<reference evidence="2 3" key="1">
    <citation type="submission" date="2020-08" db="EMBL/GenBank/DDBJ databases">
        <title>Sequencing the genomes of 1000 actinobacteria strains.</title>
        <authorList>
            <person name="Klenk H.-P."/>
        </authorList>
    </citation>
    <scope>NUCLEOTIDE SEQUENCE [LARGE SCALE GENOMIC DNA]</scope>
    <source>
        <strain evidence="2 3">DSM 44320</strain>
    </source>
</reference>
<evidence type="ECO:0000313" key="2">
    <source>
        <dbReference type="EMBL" id="MBB3725400.1"/>
    </source>
</evidence>
<proteinExistence type="predicted"/>
<sequence length="37" mass="3834">MTLGTASLETIPPNAERSGRSTRPAQSGARLDPPAAR</sequence>
<accession>A0A7W5V5U3</accession>